<evidence type="ECO:0000256" key="1">
    <source>
        <dbReference type="SAM" id="Phobius"/>
    </source>
</evidence>
<evidence type="ECO:0000313" key="4">
    <source>
        <dbReference type="Proteomes" id="UP000198304"/>
    </source>
</evidence>
<proteinExistence type="predicted"/>
<keyword evidence="4" id="KW-1185">Reference proteome</keyword>
<name>A0A239C9B9_9FIRM</name>
<dbReference type="InterPro" id="IPR025588">
    <property type="entry name" value="YcxB-like_C"/>
</dbReference>
<feature type="transmembrane region" description="Helical" evidence="1">
    <location>
        <begin position="20"/>
        <end position="43"/>
    </location>
</feature>
<organism evidence="3 4">
    <name type="scientific">Anaerovirgula multivorans</name>
    <dbReference type="NCBI Taxonomy" id="312168"/>
    <lineage>
        <taxon>Bacteria</taxon>
        <taxon>Bacillati</taxon>
        <taxon>Bacillota</taxon>
        <taxon>Clostridia</taxon>
        <taxon>Peptostreptococcales</taxon>
        <taxon>Natronincolaceae</taxon>
        <taxon>Anaerovirgula</taxon>
    </lineage>
</organism>
<evidence type="ECO:0000259" key="2">
    <source>
        <dbReference type="Pfam" id="PF14317"/>
    </source>
</evidence>
<evidence type="ECO:0000313" key="3">
    <source>
        <dbReference type="EMBL" id="SNS16825.1"/>
    </source>
</evidence>
<protein>
    <submittedName>
        <fullName evidence="3">YcxB-like protein</fullName>
    </submittedName>
</protein>
<sequence>MRDMKYKFNYQTTAFDIWQLSMYGIYGSMVGVCNIIFTVAMLLLTAKFWGYVNSFMRMLLIIGICLFTVIQPAVVYMRGKRQVAAIPHDMEIGFDDNGIHVKTEKQSSDLKWNTIKGVSKKPSMIVIFSTDKHGFILTNRVLGKQKEAFHDYVFSKIQK</sequence>
<dbReference type="Proteomes" id="UP000198304">
    <property type="component" value="Unassembled WGS sequence"/>
</dbReference>
<dbReference type="AlphaFoldDB" id="A0A239C9B9"/>
<keyword evidence="1" id="KW-0812">Transmembrane</keyword>
<keyword evidence="1" id="KW-0472">Membrane</keyword>
<dbReference type="EMBL" id="FZOJ01000005">
    <property type="protein sequence ID" value="SNS16825.1"/>
    <property type="molecule type" value="Genomic_DNA"/>
</dbReference>
<accession>A0A239C9B9</accession>
<gene>
    <name evidence="3" type="ORF">SAMN05446037_100583</name>
</gene>
<feature type="transmembrane region" description="Helical" evidence="1">
    <location>
        <begin position="55"/>
        <end position="76"/>
    </location>
</feature>
<feature type="domain" description="YcxB-like C-terminal" evidence="2">
    <location>
        <begin position="94"/>
        <end position="149"/>
    </location>
</feature>
<reference evidence="3 4" key="1">
    <citation type="submission" date="2017-06" db="EMBL/GenBank/DDBJ databases">
        <authorList>
            <person name="Kim H.J."/>
            <person name="Triplett B.A."/>
        </authorList>
    </citation>
    <scope>NUCLEOTIDE SEQUENCE [LARGE SCALE GENOMIC DNA]</scope>
    <source>
        <strain evidence="3 4">SCA</strain>
    </source>
</reference>
<keyword evidence="1" id="KW-1133">Transmembrane helix</keyword>
<dbReference type="Pfam" id="PF14317">
    <property type="entry name" value="YcxB"/>
    <property type="match status" value="1"/>
</dbReference>